<evidence type="ECO:0000256" key="1">
    <source>
        <dbReference type="SAM" id="MobiDB-lite"/>
    </source>
</evidence>
<feature type="domain" description="PDZ" evidence="2">
    <location>
        <begin position="10"/>
        <end position="66"/>
    </location>
</feature>
<evidence type="ECO:0000313" key="4">
    <source>
        <dbReference type="WBParaSite" id="ACRNAN_scaffold2812.g12809.t1"/>
    </source>
</evidence>
<feature type="region of interest" description="Disordered" evidence="1">
    <location>
        <begin position="205"/>
        <end position="225"/>
    </location>
</feature>
<dbReference type="InterPro" id="IPR036034">
    <property type="entry name" value="PDZ_sf"/>
</dbReference>
<organism evidence="3 4">
    <name type="scientific">Acrobeloides nanus</name>
    <dbReference type="NCBI Taxonomy" id="290746"/>
    <lineage>
        <taxon>Eukaryota</taxon>
        <taxon>Metazoa</taxon>
        <taxon>Ecdysozoa</taxon>
        <taxon>Nematoda</taxon>
        <taxon>Chromadorea</taxon>
        <taxon>Rhabditida</taxon>
        <taxon>Tylenchina</taxon>
        <taxon>Cephalobomorpha</taxon>
        <taxon>Cephaloboidea</taxon>
        <taxon>Cephalobidae</taxon>
        <taxon>Acrobeloides</taxon>
    </lineage>
</organism>
<reference evidence="4" key="1">
    <citation type="submission" date="2022-11" db="UniProtKB">
        <authorList>
            <consortium name="WormBaseParasite"/>
        </authorList>
    </citation>
    <scope>IDENTIFICATION</scope>
</reference>
<dbReference type="SMART" id="SM00228">
    <property type="entry name" value="PDZ"/>
    <property type="match status" value="2"/>
</dbReference>
<dbReference type="Proteomes" id="UP000887540">
    <property type="component" value="Unplaced"/>
</dbReference>
<dbReference type="AlphaFoldDB" id="A0A914DIM2"/>
<accession>A0A914DIM2</accession>
<proteinExistence type="predicted"/>
<dbReference type="Gene3D" id="2.30.42.10">
    <property type="match status" value="2"/>
</dbReference>
<dbReference type="PANTHER" id="PTHR31327">
    <property type="entry name" value="SPERM MEIOSIS PDZ DOMAIN CONTAINING PROTEINS-RELATED"/>
    <property type="match status" value="1"/>
</dbReference>
<dbReference type="PANTHER" id="PTHR31327:SF7">
    <property type="entry name" value="PDZ DOMAIN-CONTAINING PROTEIN"/>
    <property type="match status" value="1"/>
</dbReference>
<dbReference type="InterPro" id="IPR040264">
    <property type="entry name" value="T15H9.4-like"/>
</dbReference>
<dbReference type="SUPFAM" id="SSF50156">
    <property type="entry name" value="PDZ domain-like"/>
    <property type="match status" value="2"/>
</dbReference>
<dbReference type="PROSITE" id="PS50106">
    <property type="entry name" value="PDZ"/>
    <property type="match status" value="2"/>
</dbReference>
<keyword evidence="3" id="KW-1185">Reference proteome</keyword>
<evidence type="ECO:0000313" key="3">
    <source>
        <dbReference type="Proteomes" id="UP000887540"/>
    </source>
</evidence>
<feature type="domain" description="PDZ" evidence="2">
    <location>
        <begin position="116"/>
        <end position="169"/>
    </location>
</feature>
<dbReference type="WBParaSite" id="ACRNAN_scaffold2812.g12809.t1">
    <property type="protein sequence ID" value="ACRNAN_scaffold2812.g12809.t1"/>
    <property type="gene ID" value="ACRNAN_scaffold2812.g12809"/>
</dbReference>
<protein>
    <submittedName>
        <fullName evidence="4">PDZ domain-containing protein</fullName>
    </submittedName>
</protein>
<name>A0A914DIM2_9BILA</name>
<dbReference type="InterPro" id="IPR001478">
    <property type="entry name" value="PDZ"/>
</dbReference>
<sequence length="301" mass="33927">MSGNHGEIMVIEVPMAEGDPLGATPDRQLVIIQIQTNTLADGKLLVGDKILSVNNRAPKNMREFYHLLNVAAREQDKAILRIQRDANKAKELDAYNLIPADRARYIQRRAGFLYKLVSITYQKGQKLGLSIKQRRNHVLVSSAKPNTLSARVFEVMDQILDIDGQPVTDTGVTENAIKEGFRQRQFFTAIIARPTTAEAKQQVEEELNRRSRTQQQQAVPEEAPSVRMAKDVHEIVKREIERLNANKAFQEESIVAKPGTKHPKRPNINERPQELQIASDIKDESGLVHIGLIHSRPTQAN</sequence>
<feature type="region of interest" description="Disordered" evidence="1">
    <location>
        <begin position="253"/>
        <end position="272"/>
    </location>
</feature>
<evidence type="ECO:0000259" key="2">
    <source>
        <dbReference type="PROSITE" id="PS50106"/>
    </source>
</evidence>